<feature type="compositionally biased region" description="Polar residues" evidence="1">
    <location>
        <begin position="224"/>
        <end position="246"/>
    </location>
</feature>
<dbReference type="PANTHER" id="PTHR15335:SF7">
    <property type="entry name" value="PROTEIN TFG"/>
    <property type="match status" value="1"/>
</dbReference>
<dbReference type="Gene3D" id="3.10.20.90">
    <property type="entry name" value="Phosphatidylinositol 3-kinase Catalytic Subunit, Chain A, domain 1"/>
    <property type="match status" value="1"/>
</dbReference>
<dbReference type="Proteomes" id="UP000597762">
    <property type="component" value="Unassembled WGS sequence"/>
</dbReference>
<sequence>MVTYIDRVNTALDRSSGQYTVLPDRRKIFNNSTHRPASLGLNKVIMNSYDGQMDLSGKLIIKVQLGDDIRRIPIHNVDITYDELVLMMQRVYRGKLGSNDDITIKYKDEDGDLITIFDSSDLSFAIQCSRILKLTLFVNGLPRPLESDEVKYIRRELKELRNRINHLLDILEPPATGVSDEGDTAMQNGDPKSKRQTSINCGPAAGVAHSKEFDPLSAQRPNEENTQNKVMSSFGLSSDGPTTSESPAQTPVPAIPAAAAERAGTPDSVSSISSSASNQYRMQQFRQQQQQQQLQQQQQQHQQQQTTGPSPTPLPVQPPSHPVNSSTLSVPLGTQPSNQPPRLPESTQAVAQGYSGHQMMPPMGYPGPQNFPTSQHYPAASIGGAVRHPAYQHQQQPPQQQQQQPPQQQAPPPQQQQQQPPQQQPQLQQFPGSGVPGQQFSQQHGSGPPCTFVGTQPGPNPNIQNFAYQQQQQQQQQSAPQQQQAPNQTYNPYQQGQGQANQQYGFNPQVSSATPPPTAGGTGGPNPYARGPGSYGSAYPRPAANYPQHNI</sequence>
<feature type="compositionally biased region" description="Polar residues" evidence="1">
    <location>
        <begin position="324"/>
        <end position="337"/>
    </location>
</feature>
<dbReference type="Pfam" id="PF00564">
    <property type="entry name" value="PB1"/>
    <property type="match status" value="1"/>
</dbReference>
<feature type="region of interest" description="Disordered" evidence="1">
    <location>
        <begin position="173"/>
        <end position="551"/>
    </location>
</feature>
<accession>A0A812CDA8</accession>
<reference evidence="3" key="1">
    <citation type="submission" date="2021-01" db="EMBL/GenBank/DDBJ databases">
        <authorList>
            <person name="Li R."/>
            <person name="Bekaert M."/>
        </authorList>
    </citation>
    <scope>NUCLEOTIDE SEQUENCE</scope>
    <source>
        <strain evidence="3">Farmed</strain>
    </source>
</reference>
<organism evidence="3 4">
    <name type="scientific">Acanthosepion pharaonis</name>
    <name type="common">Pharaoh cuttlefish</name>
    <name type="synonym">Sepia pharaonis</name>
    <dbReference type="NCBI Taxonomy" id="158019"/>
    <lineage>
        <taxon>Eukaryota</taxon>
        <taxon>Metazoa</taxon>
        <taxon>Spiralia</taxon>
        <taxon>Lophotrochozoa</taxon>
        <taxon>Mollusca</taxon>
        <taxon>Cephalopoda</taxon>
        <taxon>Coleoidea</taxon>
        <taxon>Decapodiformes</taxon>
        <taxon>Sepiida</taxon>
        <taxon>Sepiina</taxon>
        <taxon>Sepiidae</taxon>
        <taxon>Acanthosepion</taxon>
    </lineage>
</organism>
<dbReference type="AlphaFoldDB" id="A0A812CDA8"/>
<dbReference type="SUPFAM" id="SSF54277">
    <property type="entry name" value="CAD &amp; PB1 domains"/>
    <property type="match status" value="1"/>
</dbReference>
<evidence type="ECO:0000259" key="2">
    <source>
        <dbReference type="PROSITE" id="PS51745"/>
    </source>
</evidence>
<gene>
    <name evidence="3" type="ORF">SPHA_34805</name>
</gene>
<feature type="compositionally biased region" description="Pro residues" evidence="1">
    <location>
        <begin position="310"/>
        <end position="321"/>
    </location>
</feature>
<dbReference type="PANTHER" id="PTHR15335">
    <property type="entry name" value="PROTEIN TFG"/>
    <property type="match status" value="1"/>
</dbReference>
<feature type="compositionally biased region" description="Low complexity" evidence="1">
    <location>
        <begin position="359"/>
        <end position="368"/>
    </location>
</feature>
<feature type="compositionally biased region" description="Polar residues" evidence="1">
    <location>
        <begin position="436"/>
        <end position="445"/>
    </location>
</feature>
<dbReference type="GO" id="GO:0070971">
    <property type="term" value="C:endoplasmic reticulum exit site"/>
    <property type="evidence" value="ECO:0007669"/>
    <property type="project" value="TreeGrafter"/>
</dbReference>
<feature type="compositionally biased region" description="Low complexity" evidence="1">
    <location>
        <begin position="464"/>
        <end position="507"/>
    </location>
</feature>
<feature type="compositionally biased region" description="Low complexity" evidence="1">
    <location>
        <begin position="415"/>
        <end position="429"/>
    </location>
</feature>
<feature type="domain" description="PB1" evidence="2">
    <location>
        <begin position="58"/>
        <end position="139"/>
    </location>
</feature>
<dbReference type="InterPro" id="IPR000270">
    <property type="entry name" value="PB1_dom"/>
</dbReference>
<dbReference type="InterPro" id="IPR053793">
    <property type="entry name" value="PB1-like"/>
</dbReference>
<feature type="compositionally biased region" description="Low complexity" evidence="1">
    <location>
        <begin position="392"/>
        <end position="407"/>
    </location>
</feature>
<keyword evidence="4" id="KW-1185">Reference proteome</keyword>
<feature type="compositionally biased region" description="Low complexity" evidence="1">
    <location>
        <begin position="247"/>
        <end position="305"/>
    </location>
</feature>
<name>A0A812CDA8_ACAPH</name>
<dbReference type="PROSITE" id="PS51745">
    <property type="entry name" value="PB1"/>
    <property type="match status" value="1"/>
</dbReference>
<comment type="caution">
    <text evidence="3">The sequence shown here is derived from an EMBL/GenBank/DDBJ whole genome shotgun (WGS) entry which is preliminary data.</text>
</comment>
<protein>
    <submittedName>
        <fullName evidence="3">TFG</fullName>
    </submittedName>
</protein>
<dbReference type="InterPro" id="IPR034857">
    <property type="entry name" value="PB1_TFG"/>
</dbReference>
<dbReference type="SMART" id="SM00666">
    <property type="entry name" value="PB1"/>
    <property type="match status" value="1"/>
</dbReference>
<proteinExistence type="predicted"/>
<evidence type="ECO:0000313" key="4">
    <source>
        <dbReference type="Proteomes" id="UP000597762"/>
    </source>
</evidence>
<dbReference type="EMBL" id="CAHIKZ030001486">
    <property type="protein sequence ID" value="CAE1265662.1"/>
    <property type="molecule type" value="Genomic_DNA"/>
</dbReference>
<dbReference type="CDD" id="cd06401">
    <property type="entry name" value="PB1_TFG"/>
    <property type="match status" value="1"/>
</dbReference>
<dbReference type="GO" id="GO:0048208">
    <property type="term" value="P:COPII vesicle coating"/>
    <property type="evidence" value="ECO:0007669"/>
    <property type="project" value="InterPro"/>
</dbReference>
<evidence type="ECO:0000313" key="3">
    <source>
        <dbReference type="EMBL" id="CAE1265662.1"/>
    </source>
</evidence>
<dbReference type="GO" id="GO:0042802">
    <property type="term" value="F:identical protein binding"/>
    <property type="evidence" value="ECO:0007669"/>
    <property type="project" value="InterPro"/>
</dbReference>
<evidence type="ECO:0000256" key="1">
    <source>
        <dbReference type="SAM" id="MobiDB-lite"/>
    </source>
</evidence>
<dbReference type="InterPro" id="IPR033512">
    <property type="entry name" value="TFG"/>
</dbReference>
<dbReference type="OrthoDB" id="1594986at2759"/>